<accession>A0AAE0PNX8</accession>
<reference evidence="3" key="1">
    <citation type="journal article" date="2023" name="Mol. Phylogenet. Evol.">
        <title>Genome-scale phylogeny and comparative genomics of the fungal order Sordariales.</title>
        <authorList>
            <person name="Hensen N."/>
            <person name="Bonometti L."/>
            <person name="Westerberg I."/>
            <person name="Brannstrom I.O."/>
            <person name="Guillou S."/>
            <person name="Cros-Aarteil S."/>
            <person name="Calhoun S."/>
            <person name="Haridas S."/>
            <person name="Kuo A."/>
            <person name="Mondo S."/>
            <person name="Pangilinan J."/>
            <person name="Riley R."/>
            <person name="LaButti K."/>
            <person name="Andreopoulos B."/>
            <person name="Lipzen A."/>
            <person name="Chen C."/>
            <person name="Yan M."/>
            <person name="Daum C."/>
            <person name="Ng V."/>
            <person name="Clum A."/>
            <person name="Steindorff A."/>
            <person name="Ohm R.A."/>
            <person name="Martin F."/>
            <person name="Silar P."/>
            <person name="Natvig D.O."/>
            <person name="Lalanne C."/>
            <person name="Gautier V."/>
            <person name="Ament-Velasquez S.L."/>
            <person name="Kruys A."/>
            <person name="Hutchinson M.I."/>
            <person name="Powell A.J."/>
            <person name="Barry K."/>
            <person name="Miller A.N."/>
            <person name="Grigoriev I.V."/>
            <person name="Debuchy R."/>
            <person name="Gladieux P."/>
            <person name="Hiltunen Thoren M."/>
            <person name="Johannesson H."/>
        </authorList>
    </citation>
    <scope>NUCLEOTIDE SEQUENCE</scope>
    <source>
        <strain evidence="3">FGSC 1904</strain>
    </source>
</reference>
<dbReference type="Proteomes" id="UP001281003">
    <property type="component" value="Unassembled WGS sequence"/>
</dbReference>
<dbReference type="EMBL" id="JAUTDP010000001">
    <property type="protein sequence ID" value="KAK3403050.1"/>
    <property type="molecule type" value="Genomic_DNA"/>
</dbReference>
<dbReference type="AlphaFoldDB" id="A0AAE0PNX8"/>
<proteinExistence type="predicted"/>
<evidence type="ECO:0000313" key="3">
    <source>
        <dbReference type="EMBL" id="KAK3403050.1"/>
    </source>
</evidence>
<gene>
    <name evidence="3" type="ORF">B0T20DRAFT_14213</name>
</gene>
<sequence>MRSSSIPPVLPALLLAAPLTSAASLLGRADERYEDIVCRPAVKEGSNGPIPPCISLENIEAQCAPNGTSPLAYEAHKQCMCGGSFFTEWPLCQNCLFVHGLRSERDVDRYLSVLASASSVLCEAEATPSAIFRDIFQSVDYEVPVPTTGATGKSDQAVSKTDVSYYMTTVSQGPGKITGSALSATATGDAAPAPQTTNTGDDDDEDGGKTAVSTVRPIGTVTSAPASSAASNAPASETSSKPSSAAGVKAGLTGVVGVAAAMAVAMML</sequence>
<feature type="compositionally biased region" description="Low complexity" evidence="1">
    <location>
        <begin position="222"/>
        <end position="247"/>
    </location>
</feature>
<reference evidence="3" key="2">
    <citation type="submission" date="2023-07" db="EMBL/GenBank/DDBJ databases">
        <authorList>
            <consortium name="Lawrence Berkeley National Laboratory"/>
            <person name="Haridas S."/>
            <person name="Hensen N."/>
            <person name="Bonometti L."/>
            <person name="Westerberg I."/>
            <person name="Brannstrom I.O."/>
            <person name="Guillou S."/>
            <person name="Cros-Aarteil S."/>
            <person name="Calhoun S."/>
            <person name="Kuo A."/>
            <person name="Mondo S."/>
            <person name="Pangilinan J."/>
            <person name="Riley R."/>
            <person name="LaButti K."/>
            <person name="Andreopoulos B."/>
            <person name="Lipzen A."/>
            <person name="Chen C."/>
            <person name="Yanf M."/>
            <person name="Daum C."/>
            <person name="Ng V."/>
            <person name="Clum A."/>
            <person name="Steindorff A."/>
            <person name="Ohm R."/>
            <person name="Martin F."/>
            <person name="Silar P."/>
            <person name="Natvig D."/>
            <person name="Lalanne C."/>
            <person name="Gautier V."/>
            <person name="Ament-velasquez S.L."/>
            <person name="Kruys A."/>
            <person name="Hutchinson M.I."/>
            <person name="Powell A.J."/>
            <person name="Barry K."/>
            <person name="Miller A.N."/>
            <person name="Grigoriev I.V."/>
            <person name="Debuchy R."/>
            <person name="Gladieux P."/>
            <person name="Thoren M.H."/>
            <person name="Johannesson H."/>
        </authorList>
    </citation>
    <scope>NUCLEOTIDE SEQUENCE</scope>
    <source>
        <strain evidence="3">FGSC 1904</strain>
    </source>
</reference>
<evidence type="ECO:0000313" key="4">
    <source>
        <dbReference type="Proteomes" id="UP001281003"/>
    </source>
</evidence>
<evidence type="ECO:0000256" key="1">
    <source>
        <dbReference type="SAM" id="MobiDB-lite"/>
    </source>
</evidence>
<protein>
    <submittedName>
        <fullName evidence="3">Uncharacterized protein</fullName>
    </submittedName>
</protein>
<feature type="signal peptide" evidence="2">
    <location>
        <begin position="1"/>
        <end position="22"/>
    </location>
</feature>
<organism evidence="3 4">
    <name type="scientific">Sordaria brevicollis</name>
    <dbReference type="NCBI Taxonomy" id="83679"/>
    <lineage>
        <taxon>Eukaryota</taxon>
        <taxon>Fungi</taxon>
        <taxon>Dikarya</taxon>
        <taxon>Ascomycota</taxon>
        <taxon>Pezizomycotina</taxon>
        <taxon>Sordariomycetes</taxon>
        <taxon>Sordariomycetidae</taxon>
        <taxon>Sordariales</taxon>
        <taxon>Sordariaceae</taxon>
        <taxon>Sordaria</taxon>
    </lineage>
</organism>
<comment type="caution">
    <text evidence="3">The sequence shown here is derived from an EMBL/GenBank/DDBJ whole genome shotgun (WGS) entry which is preliminary data.</text>
</comment>
<feature type="region of interest" description="Disordered" evidence="1">
    <location>
        <begin position="180"/>
        <end position="247"/>
    </location>
</feature>
<keyword evidence="2" id="KW-0732">Signal</keyword>
<keyword evidence="4" id="KW-1185">Reference proteome</keyword>
<evidence type="ECO:0000256" key="2">
    <source>
        <dbReference type="SAM" id="SignalP"/>
    </source>
</evidence>
<name>A0AAE0PNX8_SORBR</name>
<feature type="chain" id="PRO_5042202954" evidence="2">
    <location>
        <begin position="23"/>
        <end position="268"/>
    </location>
</feature>